<protein>
    <submittedName>
        <fullName evidence="1">SAM-dependent methyltransferase</fullName>
    </submittedName>
</protein>
<dbReference type="GO" id="GO:0032259">
    <property type="term" value="P:methylation"/>
    <property type="evidence" value="ECO:0007669"/>
    <property type="project" value="UniProtKB-KW"/>
</dbReference>
<evidence type="ECO:0000313" key="2">
    <source>
        <dbReference type="Proteomes" id="UP000886860"/>
    </source>
</evidence>
<dbReference type="Gene3D" id="3.40.50.150">
    <property type="entry name" value="Vaccinia Virus protein VP39"/>
    <property type="match status" value="1"/>
</dbReference>
<dbReference type="CDD" id="cd02440">
    <property type="entry name" value="AdoMet_MTases"/>
    <property type="match status" value="1"/>
</dbReference>
<accession>A0A9D1GJX2</accession>
<comment type="caution">
    <text evidence="1">The sequence shown here is derived from an EMBL/GenBank/DDBJ whole genome shotgun (WGS) entry which is preliminary data.</text>
</comment>
<dbReference type="SUPFAM" id="SSF53335">
    <property type="entry name" value="S-adenosyl-L-methionine-dependent methyltransferases"/>
    <property type="match status" value="1"/>
</dbReference>
<keyword evidence="1" id="KW-0808">Transferase</keyword>
<evidence type="ECO:0000313" key="1">
    <source>
        <dbReference type="EMBL" id="HIT42530.1"/>
    </source>
</evidence>
<reference evidence="1" key="1">
    <citation type="submission" date="2020-10" db="EMBL/GenBank/DDBJ databases">
        <authorList>
            <person name="Gilroy R."/>
        </authorList>
    </citation>
    <scope>NUCLEOTIDE SEQUENCE</scope>
    <source>
        <strain evidence="1">CHK123-3438</strain>
    </source>
</reference>
<dbReference type="Pfam" id="PF12847">
    <property type="entry name" value="Methyltransf_18"/>
    <property type="match status" value="1"/>
</dbReference>
<sequence length="229" mass="25954">MKLSKRLELVASFVPEGSRIADIGTDHGYIPIFLTEKGICQSALAMDVREGPLSRAREHIREKNLEDRIQVRLGDGLKELRPGEADTVVIAGMGGQLVIHILEEGRHMWDSVKTWILSPQSELDKVRRYLEQEGFMICREAMTLDEGKYYTVMAAARGRMKYEEPWEYLYGKLLIQAKDPVLLDFLNQEEKRLKGILGALEGQDTPGAEAARQTAVRQLDWIKEAKDAV</sequence>
<dbReference type="Proteomes" id="UP000886860">
    <property type="component" value="Unassembled WGS sequence"/>
</dbReference>
<dbReference type="PANTHER" id="PTHR38451:SF1">
    <property type="entry name" value="TRNA (ADENINE(22)-N(1))-METHYLTRANSFERASE"/>
    <property type="match status" value="1"/>
</dbReference>
<dbReference type="PIRSF" id="PIRSF018637">
    <property type="entry name" value="TrmK"/>
    <property type="match status" value="1"/>
</dbReference>
<keyword evidence="1" id="KW-0489">Methyltransferase</keyword>
<reference evidence="1" key="2">
    <citation type="journal article" date="2021" name="PeerJ">
        <title>Extensive microbial diversity within the chicken gut microbiome revealed by metagenomics and culture.</title>
        <authorList>
            <person name="Gilroy R."/>
            <person name="Ravi A."/>
            <person name="Getino M."/>
            <person name="Pursley I."/>
            <person name="Horton D.L."/>
            <person name="Alikhan N.F."/>
            <person name="Baker D."/>
            <person name="Gharbi K."/>
            <person name="Hall N."/>
            <person name="Watson M."/>
            <person name="Adriaenssens E.M."/>
            <person name="Foster-Nyarko E."/>
            <person name="Jarju S."/>
            <person name="Secka A."/>
            <person name="Antonio M."/>
            <person name="Oren A."/>
            <person name="Chaudhuri R.R."/>
            <person name="La Ragione R."/>
            <person name="Hildebrand F."/>
            <person name="Pallen M.J."/>
        </authorList>
    </citation>
    <scope>NUCLEOTIDE SEQUENCE</scope>
    <source>
        <strain evidence="1">CHK123-3438</strain>
    </source>
</reference>
<dbReference type="EMBL" id="DVKS01000182">
    <property type="protein sequence ID" value="HIT42530.1"/>
    <property type="molecule type" value="Genomic_DNA"/>
</dbReference>
<dbReference type="PANTHER" id="PTHR38451">
    <property type="entry name" value="TRNA (ADENINE(22)-N(1))-METHYLTRANSFERASE"/>
    <property type="match status" value="1"/>
</dbReference>
<name>A0A9D1GJX2_9FIRM</name>
<gene>
    <name evidence="1" type="ORF">IAB60_10655</name>
</gene>
<dbReference type="InterPro" id="IPR006901">
    <property type="entry name" value="TrmK"/>
</dbReference>
<dbReference type="GO" id="GO:0160105">
    <property type="term" value="F:tRNA (adenine(22)-N1)-methyltransferase activity"/>
    <property type="evidence" value="ECO:0007669"/>
    <property type="project" value="InterPro"/>
</dbReference>
<dbReference type="AlphaFoldDB" id="A0A9D1GJX2"/>
<dbReference type="InterPro" id="IPR029063">
    <property type="entry name" value="SAM-dependent_MTases_sf"/>
</dbReference>
<organism evidence="1 2">
    <name type="scientific">Candidatus Caccovicinus merdipullorum</name>
    <dbReference type="NCBI Taxonomy" id="2840724"/>
    <lineage>
        <taxon>Bacteria</taxon>
        <taxon>Bacillati</taxon>
        <taxon>Bacillota</taxon>
        <taxon>Clostridia</taxon>
        <taxon>Eubacteriales</taxon>
        <taxon>Candidatus Caccovicinus</taxon>
    </lineage>
</organism>
<proteinExistence type="predicted"/>